<dbReference type="Pfam" id="PF01544">
    <property type="entry name" value="CorA"/>
    <property type="match status" value="1"/>
</dbReference>
<feature type="transmembrane region" description="Helical" evidence="6">
    <location>
        <begin position="332"/>
        <end position="353"/>
    </location>
</feature>
<feature type="compositionally biased region" description="Basic and acidic residues" evidence="5">
    <location>
        <begin position="489"/>
        <end position="510"/>
    </location>
</feature>
<feature type="region of interest" description="Disordered" evidence="5">
    <location>
        <begin position="401"/>
        <end position="432"/>
    </location>
</feature>
<feature type="transmembrane region" description="Helical" evidence="6">
    <location>
        <begin position="365"/>
        <end position="387"/>
    </location>
</feature>
<dbReference type="InterPro" id="IPR045863">
    <property type="entry name" value="CorA_TM1_TM2"/>
</dbReference>
<proteinExistence type="predicted"/>
<evidence type="ECO:0000313" key="7">
    <source>
        <dbReference type="EMBL" id="KAF2257366.1"/>
    </source>
</evidence>
<feature type="region of interest" description="Disordered" evidence="5">
    <location>
        <begin position="1"/>
        <end position="21"/>
    </location>
</feature>
<evidence type="ECO:0008006" key="9">
    <source>
        <dbReference type="Google" id="ProtNLM"/>
    </source>
</evidence>
<keyword evidence="4 6" id="KW-0472">Membrane</keyword>
<keyword evidence="3 6" id="KW-1133">Transmembrane helix</keyword>
<keyword evidence="2 6" id="KW-0812">Transmembrane</keyword>
<dbReference type="RefSeq" id="XP_033692370.1">
    <property type="nucleotide sequence ID" value="XM_033832600.1"/>
</dbReference>
<feature type="compositionally biased region" description="Basic and acidic residues" evidence="5">
    <location>
        <begin position="536"/>
        <end position="545"/>
    </location>
</feature>
<dbReference type="GO" id="GO:0016020">
    <property type="term" value="C:membrane"/>
    <property type="evidence" value="ECO:0007669"/>
    <property type="project" value="UniProtKB-SubCell"/>
</dbReference>
<feature type="compositionally biased region" description="Polar residues" evidence="5">
    <location>
        <begin position="1"/>
        <end position="10"/>
    </location>
</feature>
<dbReference type="GeneID" id="54585930"/>
<evidence type="ECO:0000256" key="4">
    <source>
        <dbReference type="ARBA" id="ARBA00023136"/>
    </source>
</evidence>
<evidence type="ECO:0000256" key="3">
    <source>
        <dbReference type="ARBA" id="ARBA00022989"/>
    </source>
</evidence>
<dbReference type="InterPro" id="IPR002523">
    <property type="entry name" value="MgTranspt_CorA/ZnTranspt_ZntB"/>
</dbReference>
<sequence length="589" mass="66625">MTNEQPPNNRRSQRKYADASEDQHQAAVLIAVTEKGTTSPNFVEAVIGSASVRQLRDYVFDACQHSTGMMLIAIEGKADWIEVMLRDTFPHMPSVLESASSTVPWINGHEISLAMDHVYVSSNADNVESRYLNLSSSQIARFVRIVGCLSLHNADANGEDRPIGVVVVEEGHDLLGEMRLLYQSQDDRRWKRLCREPYWLFPDLFYLATRWDMVIKALTENLASVEVLVYRKTLPIVSLARVLHMDISTTIELREYLRTHAETMRRIREFIRDIHAKSRSPVQENGASLLSRLTETCQMLEHHQSVIATMREQLDNLLSLLFNMETVEQGRAVTRLSALAFVFIPLSFVATLFGMTEAHISPRWYAAAGPSCLILTVLAAFGLMKALDTWENYSSNKNLYRQKLHSPDDPIGTNEGPSIKRLADRSPTLDSMRYKPQGAKQIINEWRASGVRQPQQSAKSYLVPEPRPSVPIVSPSELPPSSPVASNSNEKHEPQREVAHAESSLDRDRVSLAPQPQSRLEQSRIVRPQRHSAPPIERRERDETNAPRSSHNVLFERTTVGTASEFDRRLRIIKEESTTAMSQPSRLFG</sequence>
<protein>
    <recommendedName>
        <fullName evidence="9">Cora-domain-containing protein</fullName>
    </recommendedName>
</protein>
<dbReference type="Gene3D" id="1.20.58.340">
    <property type="entry name" value="Magnesium transport protein CorA, transmembrane region"/>
    <property type="match status" value="1"/>
</dbReference>
<gene>
    <name evidence="7" type="ORF">BU26DRAFT_558758</name>
</gene>
<comment type="subcellular location">
    <subcellularLocation>
        <location evidence="1">Membrane</location>
        <topology evidence="1">Multi-pass membrane protein</topology>
    </subcellularLocation>
</comment>
<evidence type="ECO:0000256" key="1">
    <source>
        <dbReference type="ARBA" id="ARBA00004141"/>
    </source>
</evidence>
<name>A0A6A6J3Z8_9PLEO</name>
<dbReference type="AlphaFoldDB" id="A0A6A6J3Z8"/>
<dbReference type="OrthoDB" id="3796591at2759"/>
<feature type="region of interest" description="Disordered" evidence="5">
    <location>
        <begin position="446"/>
        <end position="553"/>
    </location>
</feature>
<evidence type="ECO:0000256" key="2">
    <source>
        <dbReference type="ARBA" id="ARBA00022692"/>
    </source>
</evidence>
<organism evidence="7 8">
    <name type="scientific">Trematosphaeria pertusa</name>
    <dbReference type="NCBI Taxonomy" id="390896"/>
    <lineage>
        <taxon>Eukaryota</taxon>
        <taxon>Fungi</taxon>
        <taxon>Dikarya</taxon>
        <taxon>Ascomycota</taxon>
        <taxon>Pezizomycotina</taxon>
        <taxon>Dothideomycetes</taxon>
        <taxon>Pleosporomycetidae</taxon>
        <taxon>Pleosporales</taxon>
        <taxon>Massarineae</taxon>
        <taxon>Trematosphaeriaceae</taxon>
        <taxon>Trematosphaeria</taxon>
    </lineage>
</organism>
<dbReference type="GO" id="GO:0046873">
    <property type="term" value="F:metal ion transmembrane transporter activity"/>
    <property type="evidence" value="ECO:0007669"/>
    <property type="project" value="InterPro"/>
</dbReference>
<accession>A0A6A6J3Z8</accession>
<dbReference type="SUPFAM" id="SSF144083">
    <property type="entry name" value="Magnesium transport protein CorA, transmembrane region"/>
    <property type="match status" value="1"/>
</dbReference>
<evidence type="ECO:0000313" key="8">
    <source>
        <dbReference type="Proteomes" id="UP000800094"/>
    </source>
</evidence>
<dbReference type="EMBL" id="ML987189">
    <property type="protein sequence ID" value="KAF2257366.1"/>
    <property type="molecule type" value="Genomic_DNA"/>
</dbReference>
<dbReference type="Proteomes" id="UP000800094">
    <property type="component" value="Unassembled WGS sequence"/>
</dbReference>
<evidence type="ECO:0000256" key="5">
    <source>
        <dbReference type="SAM" id="MobiDB-lite"/>
    </source>
</evidence>
<evidence type="ECO:0000256" key="6">
    <source>
        <dbReference type="SAM" id="Phobius"/>
    </source>
</evidence>
<keyword evidence="8" id="KW-1185">Reference proteome</keyword>
<reference evidence="7" key="1">
    <citation type="journal article" date="2020" name="Stud. Mycol.">
        <title>101 Dothideomycetes genomes: a test case for predicting lifestyles and emergence of pathogens.</title>
        <authorList>
            <person name="Haridas S."/>
            <person name="Albert R."/>
            <person name="Binder M."/>
            <person name="Bloem J."/>
            <person name="Labutti K."/>
            <person name="Salamov A."/>
            <person name="Andreopoulos B."/>
            <person name="Baker S."/>
            <person name="Barry K."/>
            <person name="Bills G."/>
            <person name="Bluhm B."/>
            <person name="Cannon C."/>
            <person name="Castanera R."/>
            <person name="Culley D."/>
            <person name="Daum C."/>
            <person name="Ezra D."/>
            <person name="Gonzalez J."/>
            <person name="Henrissat B."/>
            <person name="Kuo A."/>
            <person name="Liang C."/>
            <person name="Lipzen A."/>
            <person name="Lutzoni F."/>
            <person name="Magnuson J."/>
            <person name="Mondo S."/>
            <person name="Nolan M."/>
            <person name="Ohm R."/>
            <person name="Pangilinan J."/>
            <person name="Park H.-J."/>
            <person name="Ramirez L."/>
            <person name="Alfaro M."/>
            <person name="Sun H."/>
            <person name="Tritt A."/>
            <person name="Yoshinaga Y."/>
            <person name="Zwiers L.-H."/>
            <person name="Turgeon B."/>
            <person name="Goodwin S."/>
            <person name="Spatafora J."/>
            <person name="Crous P."/>
            <person name="Grigoriev I."/>
        </authorList>
    </citation>
    <scope>NUCLEOTIDE SEQUENCE</scope>
    <source>
        <strain evidence="7">CBS 122368</strain>
    </source>
</reference>